<evidence type="ECO:0000259" key="1">
    <source>
        <dbReference type="Pfam" id="PF13086"/>
    </source>
</evidence>
<organism evidence="3 4">
    <name type="scientific">Trifolium pratense</name>
    <name type="common">Red clover</name>
    <dbReference type="NCBI Taxonomy" id="57577"/>
    <lineage>
        <taxon>Eukaryota</taxon>
        <taxon>Viridiplantae</taxon>
        <taxon>Streptophyta</taxon>
        <taxon>Embryophyta</taxon>
        <taxon>Tracheophyta</taxon>
        <taxon>Spermatophyta</taxon>
        <taxon>Magnoliopsida</taxon>
        <taxon>eudicotyledons</taxon>
        <taxon>Gunneridae</taxon>
        <taxon>Pentapetalae</taxon>
        <taxon>rosids</taxon>
        <taxon>fabids</taxon>
        <taxon>Fabales</taxon>
        <taxon>Fabaceae</taxon>
        <taxon>Papilionoideae</taxon>
        <taxon>50 kb inversion clade</taxon>
        <taxon>NPAAA clade</taxon>
        <taxon>Hologalegina</taxon>
        <taxon>IRL clade</taxon>
        <taxon>Trifolieae</taxon>
        <taxon>Trifolium</taxon>
    </lineage>
</organism>
<protein>
    <submittedName>
        <fullName evidence="3">Regulator of nonsense transcripts-like protein</fullName>
    </submittedName>
</protein>
<dbReference type="InterPro" id="IPR045529">
    <property type="entry name" value="DUF6469"/>
</dbReference>
<reference evidence="3 4" key="1">
    <citation type="journal article" date="2014" name="Am. J. Bot.">
        <title>Genome assembly and annotation for red clover (Trifolium pratense; Fabaceae).</title>
        <authorList>
            <person name="Istvanek J."/>
            <person name="Jaros M."/>
            <person name="Krenek A."/>
            <person name="Repkova J."/>
        </authorList>
    </citation>
    <scope>NUCLEOTIDE SEQUENCE [LARGE SCALE GENOMIC DNA]</scope>
    <source>
        <strain evidence="4">cv. Tatra</strain>
        <tissue evidence="3">Young leaves</tissue>
    </source>
</reference>
<evidence type="ECO:0000313" key="4">
    <source>
        <dbReference type="Proteomes" id="UP000236291"/>
    </source>
</evidence>
<dbReference type="InterPro" id="IPR027417">
    <property type="entry name" value="P-loop_NTPase"/>
</dbReference>
<accession>A0A2K3NAX5</accession>
<feature type="domain" description="DUF6469" evidence="2">
    <location>
        <begin position="98"/>
        <end position="203"/>
    </location>
</feature>
<dbReference type="InterPro" id="IPR045055">
    <property type="entry name" value="DNA2/NAM7-like"/>
</dbReference>
<name>A0A2K3NAX5_TRIPR</name>
<dbReference type="SUPFAM" id="SSF52540">
    <property type="entry name" value="P-loop containing nucleoside triphosphate hydrolases"/>
    <property type="match status" value="1"/>
</dbReference>
<dbReference type="Gene3D" id="3.40.50.300">
    <property type="entry name" value="P-loop containing nucleotide triphosphate hydrolases"/>
    <property type="match status" value="1"/>
</dbReference>
<dbReference type="Pfam" id="PF20073">
    <property type="entry name" value="DUF6469"/>
    <property type="match status" value="1"/>
</dbReference>
<feature type="domain" description="DNA2/NAM7 helicase helicase" evidence="1">
    <location>
        <begin position="252"/>
        <end position="330"/>
    </location>
</feature>
<evidence type="ECO:0000259" key="2">
    <source>
        <dbReference type="Pfam" id="PF20073"/>
    </source>
</evidence>
<gene>
    <name evidence="3" type="ORF">L195_g023463</name>
</gene>
<dbReference type="Proteomes" id="UP000236291">
    <property type="component" value="Unassembled WGS sequence"/>
</dbReference>
<comment type="caution">
    <text evidence="3">The sequence shown here is derived from an EMBL/GenBank/DDBJ whole genome shotgun (WGS) entry which is preliminary data.</text>
</comment>
<sequence length="374" mass="42307">MEKSYNSKKEDLDLASLVEIVLSWTFNDVRNQNLCKHKVQKIPHTFMSVTNYLSSFVPSLIEETHFDLASSLYGVQRAPFCEILTAVPERSRSFIPTKFFLYQISVYSTNNDTKDVGKYEPEVGDLIALTDIKPKTIEDLNRPRRYYHLAYVCGTKESTNEISILSSKYIDMEINSRSNNTPKLYAIYLLNLTTNVRVWKALNSELEGANMNMIKKVLLASSNNGEDCQLCISGENHNAACSKVQTMIQSQNLNESQKNAVLSCVSMRECHHSDTVKLIWGPPGTGKTKTVASLLFSLLKLKTRTLACAPTNTAVLEVAARLQNLVKKHDTDTYGYGDIVIFGNRSRMKVDSYWCLKDIFLDYRARSLKAISFV</sequence>
<dbReference type="AlphaFoldDB" id="A0A2K3NAX5"/>
<dbReference type="GO" id="GO:0004386">
    <property type="term" value="F:helicase activity"/>
    <property type="evidence" value="ECO:0007669"/>
    <property type="project" value="InterPro"/>
</dbReference>
<dbReference type="Pfam" id="PF13086">
    <property type="entry name" value="AAA_11"/>
    <property type="match status" value="1"/>
</dbReference>
<proteinExistence type="predicted"/>
<evidence type="ECO:0000313" key="3">
    <source>
        <dbReference type="EMBL" id="PNY00187.1"/>
    </source>
</evidence>
<dbReference type="PANTHER" id="PTHR10887">
    <property type="entry name" value="DNA2/NAM7 HELICASE FAMILY"/>
    <property type="match status" value="1"/>
</dbReference>
<dbReference type="EMBL" id="ASHM01018620">
    <property type="protein sequence ID" value="PNY00187.1"/>
    <property type="molecule type" value="Genomic_DNA"/>
</dbReference>
<reference evidence="3 4" key="2">
    <citation type="journal article" date="2017" name="Front. Plant Sci.">
        <title>Gene Classification and Mining of Molecular Markers Useful in Red Clover (Trifolium pratense) Breeding.</title>
        <authorList>
            <person name="Istvanek J."/>
            <person name="Dluhosova J."/>
            <person name="Dluhos P."/>
            <person name="Patkova L."/>
            <person name="Nedelnik J."/>
            <person name="Repkova J."/>
        </authorList>
    </citation>
    <scope>NUCLEOTIDE SEQUENCE [LARGE SCALE GENOMIC DNA]</scope>
    <source>
        <strain evidence="4">cv. Tatra</strain>
        <tissue evidence="3">Young leaves</tissue>
    </source>
</reference>
<dbReference type="InterPro" id="IPR041677">
    <property type="entry name" value="DNA2/NAM7_AAA_11"/>
</dbReference>
<dbReference type="PANTHER" id="PTHR10887:SF522">
    <property type="entry name" value="P-LOOP CONTAINING NUCLEOSIDE TRIPHOSPHATE HYDROLASES SUPERFAMILY PROTEIN"/>
    <property type="match status" value="1"/>
</dbReference>